<dbReference type="InterPro" id="IPR000847">
    <property type="entry name" value="LysR_HTH_N"/>
</dbReference>
<sequence length="313" mass="34035">MDQLSLLNTFVRVAERGSFSAVARDFSTSQPVISRQIAALEDQLGVRLIQRTTRRLSLTEDGQVYLDHARAVVEAMDAAQASVGVAQKTPTGQVRLGVPTSVGMYLAARLPEFFARYPEMSVDLKMRDGAFDLVEEGLDLVISVAEATQASVITRTIGSAASVLVASPAYLAARGKPATPQDLLDHECIVYTRPGIDRNWRFFGKGIDETVTVHGRFHADSSEAVRRAARAGLGIAMLPRLTTIDDVNSGRLVTLLDAFGPMKVKVYAILPSRRYIPPRTRAIMEFLIAEFETTPFLQSTAGVAGVPQAPIFD</sequence>
<dbReference type="Gene3D" id="1.10.10.10">
    <property type="entry name" value="Winged helix-like DNA-binding domain superfamily/Winged helix DNA-binding domain"/>
    <property type="match status" value="1"/>
</dbReference>
<evidence type="ECO:0000259" key="5">
    <source>
        <dbReference type="PROSITE" id="PS50931"/>
    </source>
</evidence>
<dbReference type="SUPFAM" id="SSF46785">
    <property type="entry name" value="Winged helix' DNA-binding domain"/>
    <property type="match status" value="1"/>
</dbReference>
<dbReference type="Pfam" id="PF00126">
    <property type="entry name" value="HTH_1"/>
    <property type="match status" value="1"/>
</dbReference>
<dbReference type="InterPro" id="IPR058163">
    <property type="entry name" value="LysR-type_TF_proteobact-type"/>
</dbReference>
<dbReference type="InterPro" id="IPR005119">
    <property type="entry name" value="LysR_subst-bd"/>
</dbReference>
<comment type="similarity">
    <text evidence="1">Belongs to the LysR transcriptional regulatory family.</text>
</comment>
<dbReference type="GO" id="GO:0003700">
    <property type="term" value="F:DNA-binding transcription factor activity"/>
    <property type="evidence" value="ECO:0007669"/>
    <property type="project" value="InterPro"/>
</dbReference>
<dbReference type="InterPro" id="IPR036390">
    <property type="entry name" value="WH_DNA-bd_sf"/>
</dbReference>
<dbReference type="OrthoDB" id="9812435at2"/>
<dbReference type="InterPro" id="IPR036388">
    <property type="entry name" value="WH-like_DNA-bd_sf"/>
</dbReference>
<feature type="domain" description="HTH lysR-type" evidence="5">
    <location>
        <begin position="1"/>
        <end position="59"/>
    </location>
</feature>
<evidence type="ECO:0000313" key="6">
    <source>
        <dbReference type="EMBL" id="SIQ90590.1"/>
    </source>
</evidence>
<organism evidence="6 7">
    <name type="scientific">Acidiphilium rubrum</name>
    <dbReference type="NCBI Taxonomy" id="526"/>
    <lineage>
        <taxon>Bacteria</taxon>
        <taxon>Pseudomonadati</taxon>
        <taxon>Pseudomonadota</taxon>
        <taxon>Alphaproteobacteria</taxon>
        <taxon>Acetobacterales</taxon>
        <taxon>Acidocellaceae</taxon>
        <taxon>Acidiphilium</taxon>
    </lineage>
</organism>
<dbReference type="PRINTS" id="PR00039">
    <property type="entry name" value="HTHLYSR"/>
</dbReference>
<dbReference type="Gene3D" id="3.40.190.290">
    <property type="match status" value="1"/>
</dbReference>
<dbReference type="EMBL" id="FTNE01000011">
    <property type="protein sequence ID" value="SIQ90590.1"/>
    <property type="molecule type" value="Genomic_DNA"/>
</dbReference>
<gene>
    <name evidence="6" type="ORF">SAMN05421828_11191</name>
</gene>
<keyword evidence="7" id="KW-1185">Reference proteome</keyword>
<comment type="caution">
    <text evidence="6">The sequence shown here is derived from an EMBL/GenBank/DDBJ whole genome shotgun (WGS) entry which is preliminary data.</text>
</comment>
<dbReference type="CDD" id="cd08422">
    <property type="entry name" value="PBP2_CrgA_like"/>
    <property type="match status" value="1"/>
</dbReference>
<name>A0A8G2FDM1_ACIRU</name>
<evidence type="ECO:0000256" key="1">
    <source>
        <dbReference type="ARBA" id="ARBA00009437"/>
    </source>
</evidence>
<evidence type="ECO:0000256" key="2">
    <source>
        <dbReference type="ARBA" id="ARBA00023015"/>
    </source>
</evidence>
<dbReference type="RefSeq" id="WP_029311931.1">
    <property type="nucleotide sequence ID" value="NZ_FTNE01000011.1"/>
</dbReference>
<dbReference type="PANTHER" id="PTHR30537:SF80">
    <property type="entry name" value="TRANSCRIPTIONAL REGULATOR"/>
    <property type="match status" value="1"/>
</dbReference>
<dbReference type="PANTHER" id="PTHR30537">
    <property type="entry name" value="HTH-TYPE TRANSCRIPTIONAL REGULATOR"/>
    <property type="match status" value="1"/>
</dbReference>
<dbReference type="AlphaFoldDB" id="A0A8G2FDM1"/>
<evidence type="ECO:0000256" key="4">
    <source>
        <dbReference type="ARBA" id="ARBA00023163"/>
    </source>
</evidence>
<dbReference type="GO" id="GO:0003677">
    <property type="term" value="F:DNA binding"/>
    <property type="evidence" value="ECO:0007669"/>
    <property type="project" value="UniProtKB-KW"/>
</dbReference>
<dbReference type="Pfam" id="PF03466">
    <property type="entry name" value="LysR_substrate"/>
    <property type="match status" value="1"/>
</dbReference>
<dbReference type="Proteomes" id="UP000186308">
    <property type="component" value="Unassembled WGS sequence"/>
</dbReference>
<dbReference type="SUPFAM" id="SSF53850">
    <property type="entry name" value="Periplasmic binding protein-like II"/>
    <property type="match status" value="1"/>
</dbReference>
<proteinExistence type="inferred from homology"/>
<keyword evidence="3" id="KW-0238">DNA-binding</keyword>
<keyword evidence="4" id="KW-0804">Transcription</keyword>
<dbReference type="FunFam" id="1.10.10.10:FF:000001">
    <property type="entry name" value="LysR family transcriptional regulator"/>
    <property type="match status" value="1"/>
</dbReference>
<keyword evidence="2" id="KW-0805">Transcription regulation</keyword>
<protein>
    <submittedName>
        <fullName evidence="6">Transcriptional regulator, LysR family</fullName>
    </submittedName>
</protein>
<accession>A0A8G2FDM1</accession>
<reference evidence="6 7" key="1">
    <citation type="submission" date="2017-01" db="EMBL/GenBank/DDBJ databases">
        <authorList>
            <person name="Varghese N."/>
            <person name="Submissions S."/>
        </authorList>
    </citation>
    <scope>NUCLEOTIDE SEQUENCE [LARGE SCALE GENOMIC DNA]</scope>
    <source>
        <strain evidence="6 7">ATCC 35905</strain>
    </source>
</reference>
<evidence type="ECO:0000313" key="7">
    <source>
        <dbReference type="Proteomes" id="UP000186308"/>
    </source>
</evidence>
<dbReference type="PROSITE" id="PS50931">
    <property type="entry name" value="HTH_LYSR"/>
    <property type="match status" value="1"/>
</dbReference>
<evidence type="ECO:0000256" key="3">
    <source>
        <dbReference type="ARBA" id="ARBA00023125"/>
    </source>
</evidence>